<feature type="transmembrane region" description="Helical" evidence="6">
    <location>
        <begin position="130"/>
        <end position="152"/>
    </location>
</feature>
<dbReference type="KEGG" id="eaj:Q3M24_04560"/>
<dbReference type="Pfam" id="PF01578">
    <property type="entry name" value="Cytochrom_C_asm"/>
    <property type="match status" value="1"/>
</dbReference>
<comment type="subcellular location">
    <subcellularLocation>
        <location evidence="1">Membrane</location>
        <topology evidence="1">Multi-pass membrane protein</topology>
    </subcellularLocation>
</comment>
<organism evidence="8">
    <name type="scientific">Candidatus Electrothrix aestuarii</name>
    <dbReference type="NCBI Taxonomy" id="3062594"/>
    <lineage>
        <taxon>Bacteria</taxon>
        <taxon>Pseudomonadati</taxon>
        <taxon>Thermodesulfobacteriota</taxon>
        <taxon>Desulfobulbia</taxon>
        <taxon>Desulfobulbales</taxon>
        <taxon>Desulfobulbaceae</taxon>
        <taxon>Candidatus Electrothrix</taxon>
    </lineage>
</organism>
<dbReference type="AlphaFoldDB" id="A0AAU8LYS9"/>
<feature type="transmembrane region" description="Helical" evidence="6">
    <location>
        <begin position="6"/>
        <end position="25"/>
    </location>
</feature>
<evidence type="ECO:0000313" key="8">
    <source>
        <dbReference type="EMBL" id="XCN74035.1"/>
    </source>
</evidence>
<feature type="transmembrane region" description="Helical" evidence="6">
    <location>
        <begin position="212"/>
        <end position="231"/>
    </location>
</feature>
<keyword evidence="2 6" id="KW-0812">Transmembrane</keyword>
<feature type="transmembrane region" description="Helical" evidence="6">
    <location>
        <begin position="182"/>
        <end position="200"/>
    </location>
</feature>
<dbReference type="PANTHER" id="PTHR30071:SF1">
    <property type="entry name" value="CYTOCHROME B_B6 PROTEIN-RELATED"/>
    <property type="match status" value="1"/>
</dbReference>
<accession>A0AAU8LYS9</accession>
<keyword evidence="3" id="KW-0201">Cytochrome c-type biogenesis</keyword>
<feature type="domain" description="Cytochrome c assembly protein" evidence="7">
    <location>
        <begin position="66"/>
        <end position="259"/>
    </location>
</feature>
<feature type="transmembrane region" description="Helical" evidence="6">
    <location>
        <begin position="93"/>
        <end position="110"/>
    </location>
</feature>
<evidence type="ECO:0000256" key="2">
    <source>
        <dbReference type="ARBA" id="ARBA00022692"/>
    </source>
</evidence>
<dbReference type="GO" id="GO:0005886">
    <property type="term" value="C:plasma membrane"/>
    <property type="evidence" value="ECO:0007669"/>
    <property type="project" value="TreeGrafter"/>
</dbReference>
<evidence type="ECO:0000259" key="7">
    <source>
        <dbReference type="Pfam" id="PF01578"/>
    </source>
</evidence>
<sequence>MSYLLFQASLVGYVAAAVVYAVFFFSQKIPTRNIARSLFIVAASLHTLNILFRYIEAGHTPITSIHETISFFSWSIAWCHLSFRWRYTVKNSGTFTSLIVLLLMLTASFAPREIFPLSPEMRSWLLPVHASISIIADAFLALAAIGGIMYLLQERELKQKKFGFFFSRLPSLDTLDKLNQHCISIGFPLMTVGMLAGYIWARQLWGGRPWHWNPKIIMSVFTWLLYAGLMHQRFTLGWRGRRAAWITVIAFLAVLLTFWFMLRGGM</sequence>
<gene>
    <name evidence="8" type="primary">ccsA</name>
    <name evidence="8" type="ORF">Q3M24_04560</name>
</gene>
<evidence type="ECO:0000256" key="5">
    <source>
        <dbReference type="ARBA" id="ARBA00023136"/>
    </source>
</evidence>
<dbReference type="InterPro" id="IPR045062">
    <property type="entry name" value="Cyt_c_biogenesis_CcsA/CcmC"/>
</dbReference>
<dbReference type="InterPro" id="IPR002541">
    <property type="entry name" value="Cyt_c_assembly"/>
</dbReference>
<dbReference type="GO" id="GO:0017004">
    <property type="term" value="P:cytochrome complex assembly"/>
    <property type="evidence" value="ECO:0007669"/>
    <property type="project" value="UniProtKB-KW"/>
</dbReference>
<dbReference type="EMBL" id="CP159373">
    <property type="protein sequence ID" value="XCN74035.1"/>
    <property type="molecule type" value="Genomic_DNA"/>
</dbReference>
<evidence type="ECO:0000256" key="4">
    <source>
        <dbReference type="ARBA" id="ARBA00022989"/>
    </source>
</evidence>
<reference evidence="8" key="1">
    <citation type="journal article" date="2024" name="Syst. Appl. Microbiol.">
        <title>First single-strain enrichments of Electrothrix cable bacteria, description of E. aestuarii sp. nov. and E. rattekaaiensis sp. nov., and proposal of a cable bacteria taxonomy following the rules of the SeqCode.</title>
        <authorList>
            <person name="Plum-Jensen L.E."/>
            <person name="Schramm A."/>
            <person name="Marshall I.P.G."/>
        </authorList>
    </citation>
    <scope>NUCLEOTIDE SEQUENCE</scope>
    <source>
        <strain evidence="8">Rat1</strain>
    </source>
</reference>
<evidence type="ECO:0000256" key="6">
    <source>
        <dbReference type="SAM" id="Phobius"/>
    </source>
</evidence>
<keyword evidence="5 6" id="KW-0472">Membrane</keyword>
<protein>
    <submittedName>
        <fullName evidence="8">Cytochrome c biogenesis protein CcsA</fullName>
    </submittedName>
</protein>
<dbReference type="GO" id="GO:0020037">
    <property type="term" value="F:heme binding"/>
    <property type="evidence" value="ECO:0007669"/>
    <property type="project" value="InterPro"/>
</dbReference>
<evidence type="ECO:0000256" key="3">
    <source>
        <dbReference type="ARBA" id="ARBA00022748"/>
    </source>
</evidence>
<dbReference type="PANTHER" id="PTHR30071">
    <property type="entry name" value="HEME EXPORTER PROTEIN C"/>
    <property type="match status" value="1"/>
</dbReference>
<feature type="transmembrane region" description="Helical" evidence="6">
    <location>
        <begin position="243"/>
        <end position="262"/>
    </location>
</feature>
<proteinExistence type="predicted"/>
<reference evidence="8" key="2">
    <citation type="submission" date="2024-06" db="EMBL/GenBank/DDBJ databases">
        <authorList>
            <person name="Plum-Jensen L.E."/>
            <person name="Schramm A."/>
            <person name="Marshall I.P.G."/>
        </authorList>
    </citation>
    <scope>NUCLEOTIDE SEQUENCE</scope>
    <source>
        <strain evidence="8">Rat1</strain>
    </source>
</reference>
<evidence type="ECO:0000256" key="1">
    <source>
        <dbReference type="ARBA" id="ARBA00004141"/>
    </source>
</evidence>
<keyword evidence="4 6" id="KW-1133">Transmembrane helix</keyword>
<name>A0AAU8LYS9_9BACT</name>